<dbReference type="RefSeq" id="XP_027616433.1">
    <property type="nucleotide sequence ID" value="XM_027760632.1"/>
</dbReference>
<feature type="region of interest" description="Disordered" evidence="1">
    <location>
        <begin position="68"/>
        <end position="88"/>
    </location>
</feature>
<evidence type="ECO:0008006" key="4">
    <source>
        <dbReference type="Google" id="ProtNLM"/>
    </source>
</evidence>
<dbReference type="GeneID" id="38782437"/>
<evidence type="ECO:0000313" key="3">
    <source>
        <dbReference type="Proteomes" id="UP000287166"/>
    </source>
</evidence>
<comment type="caution">
    <text evidence="2">The sequence shown here is derived from an EMBL/GenBank/DDBJ whole genome shotgun (WGS) entry which is preliminary data.</text>
</comment>
<name>A0A401GTK4_9APHY</name>
<proteinExistence type="predicted"/>
<dbReference type="InParanoid" id="A0A401GTK4"/>
<keyword evidence="3" id="KW-1185">Reference proteome</keyword>
<evidence type="ECO:0000256" key="1">
    <source>
        <dbReference type="SAM" id="MobiDB-lite"/>
    </source>
</evidence>
<gene>
    <name evidence="2" type="ORF">SCP_0800370</name>
</gene>
<reference evidence="2 3" key="1">
    <citation type="journal article" date="2018" name="Sci. Rep.">
        <title>Genome sequence of the cauliflower mushroom Sparassis crispa (Hanabiratake) and its association with beneficial usage.</title>
        <authorList>
            <person name="Kiyama R."/>
            <person name="Furutani Y."/>
            <person name="Kawaguchi K."/>
            <person name="Nakanishi T."/>
        </authorList>
    </citation>
    <scope>NUCLEOTIDE SEQUENCE [LARGE SCALE GENOMIC DNA]</scope>
</reference>
<dbReference type="EMBL" id="BFAD01000008">
    <property type="protein sequence ID" value="GBE85520.1"/>
    <property type="molecule type" value="Genomic_DNA"/>
</dbReference>
<protein>
    <recommendedName>
        <fullName evidence="4">HMG box domain-containing protein</fullName>
    </recommendedName>
</protein>
<dbReference type="AlphaFoldDB" id="A0A401GTK4"/>
<organism evidence="2 3">
    <name type="scientific">Sparassis crispa</name>
    <dbReference type="NCBI Taxonomy" id="139825"/>
    <lineage>
        <taxon>Eukaryota</taxon>
        <taxon>Fungi</taxon>
        <taxon>Dikarya</taxon>
        <taxon>Basidiomycota</taxon>
        <taxon>Agaricomycotina</taxon>
        <taxon>Agaricomycetes</taxon>
        <taxon>Polyporales</taxon>
        <taxon>Sparassidaceae</taxon>
        <taxon>Sparassis</taxon>
    </lineage>
</organism>
<sequence>MRPNKSNTVFNLFAKEWLKEHEGESQDQFQATWDALPQEQCKRFEDESATAIAAVKAEKVVAKQAQKALKSIDKDSKKASHAPGKVKG</sequence>
<accession>A0A401GTK4</accession>
<dbReference type="Proteomes" id="UP000287166">
    <property type="component" value="Unassembled WGS sequence"/>
</dbReference>
<evidence type="ECO:0000313" key="2">
    <source>
        <dbReference type="EMBL" id="GBE85520.1"/>
    </source>
</evidence>